<organism evidence="6 7">
    <name type="scientific">Oscillochloris trichoides DG-6</name>
    <dbReference type="NCBI Taxonomy" id="765420"/>
    <lineage>
        <taxon>Bacteria</taxon>
        <taxon>Bacillati</taxon>
        <taxon>Chloroflexota</taxon>
        <taxon>Chloroflexia</taxon>
        <taxon>Chloroflexales</taxon>
        <taxon>Chloroflexineae</taxon>
        <taxon>Oscillochloridaceae</taxon>
        <taxon>Oscillochloris</taxon>
    </lineage>
</organism>
<dbReference type="InterPro" id="IPR033432">
    <property type="entry name" value="GH94_catalytic"/>
</dbReference>
<dbReference type="InterPro" id="IPR011013">
    <property type="entry name" value="Gal_mutarotase_sf_dom"/>
</dbReference>
<dbReference type="CDD" id="cd11756">
    <property type="entry name" value="GH94N_ChvB_NdvB_1_like"/>
    <property type="match status" value="1"/>
</dbReference>
<dbReference type="Gene3D" id="2.70.98.40">
    <property type="entry name" value="Glycoside hydrolase, family 65, N-terminal domain"/>
    <property type="match status" value="2"/>
</dbReference>
<feature type="domain" description="Glycoamylase-like" evidence="4">
    <location>
        <begin position="1266"/>
        <end position="1478"/>
    </location>
</feature>
<accession>E1ID53</accession>
<evidence type="ECO:0000256" key="2">
    <source>
        <dbReference type="ARBA" id="ARBA00022679"/>
    </source>
</evidence>
<dbReference type="Proteomes" id="UP000054010">
    <property type="component" value="Unassembled WGS sequence"/>
</dbReference>
<comment type="caution">
    <text evidence="6">The sequence shown here is derived from an EMBL/GenBank/DDBJ whole genome shotgun (WGS) entry which is preliminary data.</text>
</comment>
<dbReference type="GO" id="GO:0030246">
    <property type="term" value="F:carbohydrate binding"/>
    <property type="evidence" value="ECO:0007669"/>
    <property type="project" value="InterPro"/>
</dbReference>
<feature type="domain" description="Glycosyl hydrolase 94 supersandwich" evidence="3">
    <location>
        <begin position="1519"/>
        <end position="1793"/>
    </location>
</feature>
<dbReference type="SMART" id="SM01068">
    <property type="entry name" value="CBM_X"/>
    <property type="match status" value="2"/>
</dbReference>
<dbReference type="Pfam" id="PF06165">
    <property type="entry name" value="GH94_b-supersand"/>
    <property type="match status" value="2"/>
</dbReference>
<dbReference type="InterPro" id="IPR037018">
    <property type="entry name" value="GH65_N"/>
</dbReference>
<dbReference type="GO" id="GO:0005975">
    <property type="term" value="P:carbohydrate metabolic process"/>
    <property type="evidence" value="ECO:0007669"/>
    <property type="project" value="InterPro"/>
</dbReference>
<dbReference type="Pfam" id="PF10091">
    <property type="entry name" value="Glycoamylase"/>
    <property type="match status" value="1"/>
</dbReference>
<dbReference type="Gene3D" id="2.60.420.10">
    <property type="entry name" value="Maltose phosphorylase, domain 3"/>
    <property type="match status" value="1"/>
</dbReference>
<evidence type="ECO:0000259" key="5">
    <source>
        <dbReference type="Pfam" id="PF17167"/>
    </source>
</evidence>
<dbReference type="InterPro" id="IPR008928">
    <property type="entry name" value="6-hairpin_glycosidase_sf"/>
</dbReference>
<dbReference type="EMBL" id="ADVR01000036">
    <property type="protein sequence ID" value="EFO80885.1"/>
    <property type="molecule type" value="Genomic_DNA"/>
</dbReference>
<feature type="domain" description="Glycosyl hydrolase 94 supersandwich" evidence="3">
    <location>
        <begin position="2014"/>
        <end position="2283"/>
    </location>
</feature>
<dbReference type="SUPFAM" id="SSF74650">
    <property type="entry name" value="Galactose mutarotase-like"/>
    <property type="match status" value="2"/>
</dbReference>
<dbReference type="STRING" id="765420.OSCT_1254"/>
<protein>
    <submittedName>
        <fullName evidence="6">Glycosyltransferase 36</fullName>
    </submittedName>
</protein>
<dbReference type="InterPro" id="IPR037820">
    <property type="entry name" value="GH94N_NdvB"/>
</dbReference>
<evidence type="ECO:0000256" key="1">
    <source>
        <dbReference type="ARBA" id="ARBA00022676"/>
    </source>
</evidence>
<keyword evidence="2" id="KW-0808">Transferase</keyword>
<dbReference type="HOGENOM" id="CLU_000646_0_0_0"/>
<evidence type="ECO:0000313" key="7">
    <source>
        <dbReference type="Proteomes" id="UP000054010"/>
    </source>
</evidence>
<evidence type="ECO:0000313" key="6">
    <source>
        <dbReference type="EMBL" id="EFO80885.1"/>
    </source>
</evidence>
<dbReference type="InterPro" id="IPR019282">
    <property type="entry name" value="Glycoamylase-like_cons_dom"/>
</dbReference>
<dbReference type="GO" id="GO:0016757">
    <property type="term" value="F:glycosyltransferase activity"/>
    <property type="evidence" value="ECO:0007669"/>
    <property type="project" value="UniProtKB-KW"/>
</dbReference>
<dbReference type="Gene3D" id="1.50.10.10">
    <property type="match status" value="1"/>
</dbReference>
<keyword evidence="1" id="KW-0328">Glycosyltransferase</keyword>
<proteinExistence type="predicted"/>
<dbReference type="Gene3D" id="1.50.10.140">
    <property type="match status" value="2"/>
</dbReference>
<sequence>MLGDLLSAELLDSLALTLASDHADVAALLHGSNVLRRALDHDEWQIAEAHRCLGEDIRLSVPISPAAEWLIDNAYLVNEQIRTIRHDLPQGYYRQLPKLRRGPFANLPRVYAIALELIGHTDGRVDAAVLLRFLSAYQSITPLQMGELWAVAIMLRIGLVKNLSRLSAQVLQVRALRHEADTWAEQLLSASSEAMATDVLRALTRRHPDLPITLAAQLLRRLRAHEGEHDIGRVVTWLETQPVTPHKTVEALIHEEHQRQAANQVSVGNTISSMRALGAINWPDWFARVSQIELLLCRDPAGAYARSTSATRDRYRHAVEDLARGAHMSEDEVARRTVAQADAASGDDPRQRHVGYYLVGAGRPMFAAQLGYHLSPLERVRNTAMAHPTACYLGAVGVTTALIVAAGLRLAQRKTLLGAALTIIPASALAGELVNRVITTMLPPRVLPRLDLSAGIPAELTTVVVMPTLLLTPDSVGRQLDTLEVIALANQDPNLHFALLTDFADAPEENMPEDASLLDAAAERMRQLAERHGEDRFLLLHRHRIWNARQGRWMGWERKRGKLEEFNTLLAGVGETSYGVMVGDQRVLERVRYVITLDADTQLPRDVGHALIGTLAHPLNQARLDPLTGRVAEGYGILQPRVGIDLPSATASRFARIFAGNVGIDPYTTAVSDAYMDLFGEGIFAGKGIYDPLVLRTALHGRFPENALLSHDLIEGLYARVGLLSDVEVVDSYPTTYAAWAARQHRWVRGDWQIAPWLLPRTPSAEGWQVNSLPLIARYKIFDNLRRSLTPAAMVALLVAGWRWLPGRPAVWTCLALAPLTAPLAFDLLAAARAAALEPGNMGALRARLRELQLSALRLVLNVAFLPDQTFLNLDAIARTLTRTLITRRNLLEWETAAQSQDRLQCSHIPMLRRGAPILIAGAALVAAPGRRYAEALAALPVLADWLAAPALAAWLDQPHIDAPLPISAEDQFLLRRLARATWAFFEQFVRAEANYLAPDNFQETPRPLIADRTSPTNIGLQLLADLAAHDFGYIGMLELTERTERVFATLALMERCEGHLLNWYDTRTLHPLPPTYVSTVDSGNFVAALLTLRQGYLALRDTPLIGQQSLLGVADSLALMGQEIGEHGSLRKAVAALSDLLHDTPDTVGGYRDLLGEVLEWVEDLDPVGPVAAWGARIGRQARSLLEDIDNLVPAADHREHPPTLGELADVGVPTAAALLARHAWIARACADQVETMQFDFLYDNQRHLFSIGYRVSEGQRDTSFYDLLASEARLGSFLAIARGDVPQEHWFRMGRGLTAVGLGAALLSWSGTMFEYLMPLLLMRRYPETLLDTTYAAAVARQIAYGKERGVPWGISESAYNARDLAMNYQYHAFGVPGLGLKSGLDDDLVIAPYATLLAISVRPVEALANLRALVADGMFGSYGLYESADYTPSRLPPGQRRAIVRSFMAHHQGMSLLALANALHADVMQRRFHAEPLVQSAETLLQERVPQMRPAQTARAAAREPQIAFFAPPAPRQFNTPFTSVPYSHLLSNGRYRLMLTTAGGGNSSFDDLAITRWRSDVSRDDWGSFIYIRDARSGAVWSATYQPTRHQPQSYQVTYGLDRAEFRQRVAGIDTRMEVVVSPEEHAELRRVTLTNLTSAPRELELTSYSEVVLAPLAADEAHPAFSNLFVETEFVPDHDALLAVRRPRTAGAARTWAIHSVSVRGHALGTIQHESDRAAFVGRGRDMADPQALQVSLGGHTGAVLDPVLSLRRRVRIAPGASAQIIFVTGVAGGRAEALALAARLRDPAAAERAFDLAWTQSQVELHDLDIDADQAHRFQRLASAALFLDVRRRAATATLTANTRGQASLWSYGISGDFPLVLVRVGADDELHLVAELLRAHEYWRLKRLMVDLVILNEDSGGYAQGRQDHLLSLVRSSRAGALLNQRGGVFLLRGDLVPAADQVLLETVACALLSTRRGDLAQHLRRRKPDAGQAPATPIISTAPDAPLPPITLIQPSPYGGFTPDGREYVIDLVPGRPTPAPWINVVANPGFGCIITESGGGYTWAGNSRENRLTPWANDPVRDPLGEALYLRDEASGAIWSPTPRPVGMGHVRVRHGFGYSNFARQCGDIASDLTISVPSDDPVKIFRLRLCNHGIQPVQLTATLYAGWVLGVFRAQMAPYIVTDYDEEYAVLLARNAYNVEFGGRVAFLAVSEIVLNYTGDRTEFIGRNGDLGRPAGMAARTLSCRVGAGHDPCGVIRCALDLAPGEEREVVFLLGQGADADDARRLAERYRTPTAAARAEQAAVAGWRTLLGATQVQTPDPALDLLLNGWLLYQTLACRVWARSAFYQSGGAYGFRDQLQDVLALTQAAPDVARAQILRAAARQFVEGDVQHWWHPPSGRGVRTGFSDDYLWLPFVTAYYCEVTGDLALLDAPTPYLDGRPREPGEAEYYDTPTVSAHQASLYEHCARAIDYGLGRMGAHGLPLMGAGDWNDGMNLVGAGGSGESVWVGWFLIAVLHSFAELAAARGDSERAAHYRAEAERLRVAIEASAWDGGWYLRAFYDDGTPLGSQANTECQIDSLTQSWAVIAGVSDPARARAGMEAVDNLLVDREVGLIRLFTPAFDQGEHNPGYIKGYLPGVRENGGQYTHAAIWTIWAWAMLGEGGRVAELLRLISPVRHAAEHSLRYMVEPYSVAADVYTAEGHAGRGGWTWYTGSAGWFYRLGVEQLLGLRRRGDTLSITPCLPPEWPGYTASYRVGAATYQITVERGATARVTLDGVEVPGGQVPLRDNFGAHAVRVVIVGT</sequence>
<dbReference type="InterPro" id="IPR012341">
    <property type="entry name" value="6hp_glycosidase-like_sf"/>
</dbReference>
<dbReference type="Pfam" id="PF17167">
    <property type="entry name" value="Glyco_hydro_94"/>
    <property type="match status" value="1"/>
</dbReference>
<reference evidence="6 7" key="1">
    <citation type="journal article" date="2011" name="J. Bacteriol.">
        <title>Draft genome sequence of the anoxygenic filamentous phototrophic bacterium Oscillochloris trichoides subsp. DG-6.</title>
        <authorList>
            <person name="Kuznetsov B.B."/>
            <person name="Ivanovsky R.N."/>
            <person name="Keppen O.I."/>
            <person name="Sukhacheva M.V."/>
            <person name="Bumazhkin B.K."/>
            <person name="Patutina E.O."/>
            <person name="Beletsky A.V."/>
            <person name="Mardanov A.V."/>
            <person name="Baslerov R.V."/>
            <person name="Panteleeva A.N."/>
            <person name="Kolganova T.V."/>
            <person name="Ravin N.V."/>
            <person name="Skryabin K.G."/>
        </authorList>
    </citation>
    <scope>NUCLEOTIDE SEQUENCE [LARGE SCALE GENOMIC DNA]</scope>
    <source>
        <strain evidence="6 7">DG-6</strain>
    </source>
</reference>
<dbReference type="InterPro" id="IPR010383">
    <property type="entry name" value="Glyco_hydrolase_94_b-supersand"/>
</dbReference>
<dbReference type="InterPro" id="IPR037824">
    <property type="entry name" value="GH94N_2_NdvB"/>
</dbReference>
<evidence type="ECO:0000259" key="3">
    <source>
        <dbReference type="Pfam" id="PF06165"/>
    </source>
</evidence>
<dbReference type="eggNOG" id="COG3459">
    <property type="taxonomic scope" value="Bacteria"/>
</dbReference>
<keyword evidence="7" id="KW-1185">Reference proteome</keyword>
<dbReference type="PANTHER" id="PTHR37469">
    <property type="entry name" value="CELLOBIONIC ACID PHOSPHORYLASE-RELATED"/>
    <property type="match status" value="1"/>
</dbReference>
<dbReference type="PANTHER" id="PTHR37469:SF2">
    <property type="entry name" value="CELLOBIONIC ACID PHOSPHORYLASE"/>
    <property type="match status" value="1"/>
</dbReference>
<feature type="domain" description="Glycosyl hydrolase 94 catalytic" evidence="5">
    <location>
        <begin position="2297"/>
        <end position="2719"/>
    </location>
</feature>
<evidence type="ECO:0000259" key="4">
    <source>
        <dbReference type="Pfam" id="PF10091"/>
    </source>
</evidence>
<dbReference type="CDD" id="cd11753">
    <property type="entry name" value="GH94N_ChvB_NdvB_2_like"/>
    <property type="match status" value="1"/>
</dbReference>
<name>E1ID53_9CHLR</name>
<dbReference type="SUPFAM" id="SSF48208">
    <property type="entry name" value="Six-hairpin glycosidases"/>
    <property type="match status" value="1"/>
</dbReference>
<gene>
    <name evidence="6" type="ORF">OSCT_1254</name>
</gene>
<dbReference type="InterPro" id="IPR052047">
    <property type="entry name" value="GH94_Enzymes"/>
</dbReference>